<evidence type="ECO:0000313" key="4">
    <source>
        <dbReference type="Proteomes" id="UP001152658"/>
    </source>
</evidence>
<protein>
    <recommendedName>
        <fullName evidence="5">Cytoplasmic protein</fullName>
    </recommendedName>
</protein>
<dbReference type="RefSeq" id="WP_261925515.1">
    <property type="nucleotide sequence ID" value="NZ_CALYLK010000118.1"/>
</dbReference>
<dbReference type="Pfam" id="PF18863">
    <property type="entry name" value="AbiJ_NTD4"/>
    <property type="match status" value="1"/>
</dbReference>
<evidence type="ECO:0000259" key="1">
    <source>
        <dbReference type="Pfam" id="PF18863"/>
    </source>
</evidence>
<dbReference type="InterPro" id="IPR054280">
    <property type="entry name" value="DUF7014"/>
</dbReference>
<dbReference type="Proteomes" id="UP001152658">
    <property type="component" value="Unassembled WGS sequence"/>
</dbReference>
<dbReference type="EMBL" id="CALYLK010000118">
    <property type="protein sequence ID" value="CAH8208678.1"/>
    <property type="molecule type" value="Genomic_DNA"/>
</dbReference>
<sequence length="309" mass="35595">MAIYELYSTRNKAKYPEVYQYHCASDKLRTQIAQILIAAIGSRTNYSGYQTPSEEVYGFLFDILKREYGVDKIARLNQGSFQWLHQYLTEYADVEEFLDVVELACRLVDKHVRSNWGNFQHNDNASEHPDKALEEINERMKRDGFGFEFTDGIIVRIDEQFIHAEVVKPALFILQGFDGAQEEFLSAHEHYRHGDYEDCIRDCCNSFESLMKSICHEKGWIDDKEHDKLAADKLIQKCIENELVPVYMQNQFAAFRQLLGSGVPTIRNKSGGHGTGKDVREVPQGLASYTLHLTATNIVFLGNCYHEMK</sequence>
<feature type="domain" description="DUF7014" evidence="2">
    <location>
        <begin position="177"/>
        <end position="305"/>
    </location>
</feature>
<evidence type="ECO:0008006" key="5">
    <source>
        <dbReference type="Google" id="ProtNLM"/>
    </source>
</evidence>
<reference evidence="3" key="1">
    <citation type="submission" date="2022-06" db="EMBL/GenBank/DDBJ databases">
        <authorList>
            <person name="Goudenege D."/>
            <person name="Le Roux F."/>
        </authorList>
    </citation>
    <scope>NUCLEOTIDE SEQUENCE</scope>
    <source>
        <strain evidence="3">12-063</strain>
    </source>
</reference>
<dbReference type="Pfam" id="PF22809">
    <property type="entry name" value="DUF7014"/>
    <property type="match status" value="1"/>
</dbReference>
<feature type="domain" description="HEPN AbiJ-N-terminal" evidence="1">
    <location>
        <begin position="5"/>
        <end position="169"/>
    </location>
</feature>
<name>A0ABM9FLC0_9VIBR</name>
<dbReference type="NCBIfam" id="NF046078">
    <property type="entry name" value="STM4504_CBY0614"/>
    <property type="match status" value="1"/>
</dbReference>
<dbReference type="InterPro" id="IPR049503">
    <property type="entry name" value="AbiJ_NTD4"/>
</dbReference>
<proteinExistence type="predicted"/>
<organism evidence="3 4">
    <name type="scientific">Vibrio aestuarianus</name>
    <dbReference type="NCBI Taxonomy" id="28171"/>
    <lineage>
        <taxon>Bacteria</taxon>
        <taxon>Pseudomonadati</taxon>
        <taxon>Pseudomonadota</taxon>
        <taxon>Gammaproteobacteria</taxon>
        <taxon>Vibrionales</taxon>
        <taxon>Vibrionaceae</taxon>
        <taxon>Vibrio</taxon>
    </lineage>
</organism>
<evidence type="ECO:0000259" key="2">
    <source>
        <dbReference type="Pfam" id="PF22809"/>
    </source>
</evidence>
<evidence type="ECO:0000313" key="3">
    <source>
        <dbReference type="EMBL" id="CAH8208678.1"/>
    </source>
</evidence>
<accession>A0ABM9FLC0</accession>
<gene>
    <name evidence="3" type="ORF">VAE063_790001</name>
</gene>
<comment type="caution">
    <text evidence="3">The sequence shown here is derived from an EMBL/GenBank/DDBJ whole genome shotgun (WGS) entry which is preliminary data.</text>
</comment>
<keyword evidence="4" id="KW-1185">Reference proteome</keyword>